<evidence type="ECO:0000313" key="3">
    <source>
        <dbReference type="Proteomes" id="UP000316270"/>
    </source>
</evidence>
<evidence type="ECO:0000313" key="2">
    <source>
        <dbReference type="EMBL" id="QDS74912.1"/>
    </source>
</evidence>
<reference evidence="2 3" key="1">
    <citation type="submission" date="2019-07" db="EMBL/GenBank/DDBJ databases">
        <title>Finished genome of Venturia effusa.</title>
        <authorList>
            <person name="Young C.A."/>
            <person name="Cox M.P."/>
            <person name="Ganley A.R.D."/>
            <person name="David W.J."/>
        </authorList>
    </citation>
    <scope>NUCLEOTIDE SEQUENCE [LARGE SCALE GENOMIC DNA]</scope>
    <source>
        <strain evidence="3">albino</strain>
    </source>
</reference>
<organism evidence="2 3">
    <name type="scientific">Venturia effusa</name>
    <dbReference type="NCBI Taxonomy" id="50376"/>
    <lineage>
        <taxon>Eukaryota</taxon>
        <taxon>Fungi</taxon>
        <taxon>Dikarya</taxon>
        <taxon>Ascomycota</taxon>
        <taxon>Pezizomycotina</taxon>
        <taxon>Dothideomycetes</taxon>
        <taxon>Pleosporomycetidae</taxon>
        <taxon>Venturiales</taxon>
        <taxon>Venturiaceae</taxon>
        <taxon>Venturia</taxon>
    </lineage>
</organism>
<feature type="compositionally biased region" description="Polar residues" evidence="1">
    <location>
        <begin position="210"/>
        <end position="230"/>
    </location>
</feature>
<proteinExistence type="predicted"/>
<dbReference type="AlphaFoldDB" id="A0A517LGZ1"/>
<dbReference type="EMBL" id="CP042196">
    <property type="protein sequence ID" value="QDS74912.1"/>
    <property type="molecule type" value="Genomic_DNA"/>
</dbReference>
<feature type="region of interest" description="Disordered" evidence="1">
    <location>
        <begin position="354"/>
        <end position="444"/>
    </location>
</feature>
<feature type="compositionally biased region" description="Polar residues" evidence="1">
    <location>
        <begin position="357"/>
        <end position="371"/>
    </location>
</feature>
<feature type="region of interest" description="Disordered" evidence="1">
    <location>
        <begin position="1"/>
        <end position="241"/>
    </location>
</feature>
<protein>
    <submittedName>
        <fullName evidence="2">Uncharacterized protein</fullName>
    </submittedName>
</protein>
<sequence length="444" mass="48935">MRVKQKATMSFMPANKPEMRKQEPSAHYQLLSKNPAAEFRKLRDEDDWYSSRDPHRPKHYSPEWRTEMQRASAAAREPDEVEQAHAQAAVKTNGQASNQPTKQRPQEALRQSQRNKDSSATELGKKRKMDDSEEDDANLRRSKRVRSSATPPDAMSVRGTIGADEPADDDAVGLRLSTMAPMINSTTPPKMQFSPERHSGPQRLKINVKVPTNSGPGNKTADSQSNSDGDQSVPAALTKPKKKFGAATQAYTPAQLSWMNKWFNDDNAGRKIYSGERHLQIKRDFEKEYVLTKPLAANSLRNKRQEMKLCGQLDGTVRSKEFYEKAENYPRKVPTVGKKGVKKATVTRGGVDEVNASAVSQGGQTRNVQVESSKKRKHDDLTTEDGSGEIGDSEELEGTSPQSPKRRRSGSGNVVLEVGAGEAASGLNVEDSSPAGEQSFAADV</sequence>
<keyword evidence="3" id="KW-1185">Reference proteome</keyword>
<feature type="compositionally biased region" description="Polar residues" evidence="1">
    <location>
        <begin position="90"/>
        <end position="103"/>
    </location>
</feature>
<dbReference type="Proteomes" id="UP000316270">
    <property type="component" value="Chromosome 12"/>
</dbReference>
<dbReference type="OrthoDB" id="10479085at2759"/>
<gene>
    <name evidence="2" type="ORF">FKW77_004076</name>
</gene>
<evidence type="ECO:0000256" key="1">
    <source>
        <dbReference type="SAM" id="MobiDB-lite"/>
    </source>
</evidence>
<feature type="compositionally biased region" description="Acidic residues" evidence="1">
    <location>
        <begin position="382"/>
        <end position="397"/>
    </location>
</feature>
<feature type="compositionally biased region" description="Basic and acidic residues" evidence="1">
    <location>
        <begin position="38"/>
        <end position="68"/>
    </location>
</feature>
<accession>A0A517LGZ1</accession>
<name>A0A517LGZ1_9PEZI</name>